<evidence type="ECO:0000313" key="1">
    <source>
        <dbReference type="EMBL" id="SJZ64071.1"/>
    </source>
</evidence>
<dbReference type="Proteomes" id="UP000190065">
    <property type="component" value="Unassembled WGS sequence"/>
</dbReference>
<protein>
    <submittedName>
        <fullName evidence="1">Uncharacterized protein</fullName>
    </submittedName>
</protein>
<evidence type="ECO:0000313" key="2">
    <source>
        <dbReference type="Proteomes" id="UP000190065"/>
    </source>
</evidence>
<dbReference type="AlphaFoldDB" id="A0A1T4MB16"/>
<proteinExistence type="predicted"/>
<sequence>MQTTIQTKARLCAVKPPWTFTSFKACNFTNRTLNEVIKQLHNHSFYNQNKRKTHYFAIK</sequence>
<gene>
    <name evidence="1" type="ORF">SAMN02745202_00677</name>
</gene>
<dbReference type="EMBL" id="FUXK01000006">
    <property type="protein sequence ID" value="SJZ64071.1"/>
    <property type="molecule type" value="Genomic_DNA"/>
</dbReference>
<reference evidence="1 2" key="1">
    <citation type="submission" date="2017-02" db="EMBL/GenBank/DDBJ databases">
        <authorList>
            <person name="Peterson S.W."/>
        </authorList>
    </citation>
    <scope>NUCLEOTIDE SEQUENCE [LARGE SCALE GENOMIC DNA]</scope>
    <source>
        <strain evidence="1 2">ATCC 43324</strain>
    </source>
</reference>
<dbReference type="STRING" id="28136.SAMN02745202_00677"/>
<name>A0A1T4MB16_9BACT</name>
<accession>A0A1T4MB16</accession>
<organism evidence="1 2">
    <name type="scientific">Segatella oulorum</name>
    <dbReference type="NCBI Taxonomy" id="28136"/>
    <lineage>
        <taxon>Bacteria</taxon>
        <taxon>Pseudomonadati</taxon>
        <taxon>Bacteroidota</taxon>
        <taxon>Bacteroidia</taxon>
        <taxon>Bacteroidales</taxon>
        <taxon>Prevotellaceae</taxon>
        <taxon>Segatella</taxon>
    </lineage>
</organism>